<gene>
    <name evidence="3" type="ORF">SNE40_021193</name>
</gene>
<evidence type="ECO:0000313" key="4">
    <source>
        <dbReference type="Proteomes" id="UP001347796"/>
    </source>
</evidence>
<keyword evidence="1" id="KW-0175">Coiled coil</keyword>
<feature type="region of interest" description="Disordered" evidence="2">
    <location>
        <begin position="179"/>
        <end position="205"/>
    </location>
</feature>
<dbReference type="EMBL" id="JAZGQO010000018">
    <property type="protein sequence ID" value="KAK6167089.1"/>
    <property type="molecule type" value="Genomic_DNA"/>
</dbReference>
<dbReference type="GO" id="GO:0005923">
    <property type="term" value="C:bicellular tight junction"/>
    <property type="evidence" value="ECO:0007669"/>
    <property type="project" value="TreeGrafter"/>
</dbReference>
<dbReference type="GO" id="GO:0005886">
    <property type="term" value="C:plasma membrane"/>
    <property type="evidence" value="ECO:0007669"/>
    <property type="project" value="TreeGrafter"/>
</dbReference>
<comment type="caution">
    <text evidence="3">The sequence shown here is derived from an EMBL/GenBank/DDBJ whole genome shotgun (WGS) entry which is preliminary data.</text>
</comment>
<dbReference type="PANTHER" id="PTHR14826:SF14">
    <property type="entry name" value="ANGIOMOTIN_C DOMAIN-CONTAINING PROTEIN"/>
    <property type="match status" value="1"/>
</dbReference>
<name>A0AAN8IYW0_PATCE</name>
<dbReference type="GO" id="GO:0030334">
    <property type="term" value="P:regulation of cell migration"/>
    <property type="evidence" value="ECO:0007669"/>
    <property type="project" value="TreeGrafter"/>
</dbReference>
<dbReference type="InterPro" id="IPR051747">
    <property type="entry name" value="Angiomotin-like"/>
</dbReference>
<evidence type="ECO:0000313" key="3">
    <source>
        <dbReference type="EMBL" id="KAK6167089.1"/>
    </source>
</evidence>
<organism evidence="3 4">
    <name type="scientific">Patella caerulea</name>
    <name type="common">Rayed Mediterranean limpet</name>
    <dbReference type="NCBI Taxonomy" id="87958"/>
    <lineage>
        <taxon>Eukaryota</taxon>
        <taxon>Metazoa</taxon>
        <taxon>Spiralia</taxon>
        <taxon>Lophotrochozoa</taxon>
        <taxon>Mollusca</taxon>
        <taxon>Gastropoda</taxon>
        <taxon>Patellogastropoda</taxon>
        <taxon>Patelloidea</taxon>
        <taxon>Patellidae</taxon>
        <taxon>Patella</taxon>
    </lineage>
</organism>
<accession>A0AAN8IYW0</accession>
<dbReference type="GO" id="GO:0030036">
    <property type="term" value="P:actin cytoskeleton organization"/>
    <property type="evidence" value="ECO:0007669"/>
    <property type="project" value="TreeGrafter"/>
</dbReference>
<reference evidence="3 4" key="1">
    <citation type="submission" date="2024-01" db="EMBL/GenBank/DDBJ databases">
        <title>The genome of the rayed Mediterranean limpet Patella caerulea (Linnaeus, 1758).</title>
        <authorList>
            <person name="Anh-Thu Weber A."/>
            <person name="Halstead-Nussloch G."/>
        </authorList>
    </citation>
    <scope>NUCLEOTIDE SEQUENCE [LARGE SCALE GENOMIC DNA]</scope>
    <source>
        <strain evidence="3">AATW-2023a</strain>
        <tissue evidence="3">Whole specimen</tissue>
    </source>
</reference>
<protein>
    <submittedName>
        <fullName evidence="3">Uncharacterized protein</fullName>
    </submittedName>
</protein>
<evidence type="ECO:0000256" key="2">
    <source>
        <dbReference type="SAM" id="MobiDB-lite"/>
    </source>
</evidence>
<proteinExistence type="predicted"/>
<dbReference type="PANTHER" id="PTHR14826">
    <property type="entry name" value="ANGIOMOTIN"/>
    <property type="match status" value="1"/>
</dbReference>
<feature type="coiled-coil region" evidence="1">
    <location>
        <begin position="239"/>
        <end position="315"/>
    </location>
</feature>
<dbReference type="Proteomes" id="UP001347796">
    <property type="component" value="Unassembled WGS sequence"/>
</dbReference>
<dbReference type="AlphaFoldDB" id="A0AAN8IYW0"/>
<keyword evidence="4" id="KW-1185">Reference proteome</keyword>
<dbReference type="GO" id="GO:0031410">
    <property type="term" value="C:cytoplasmic vesicle"/>
    <property type="evidence" value="ECO:0007669"/>
    <property type="project" value="TreeGrafter"/>
</dbReference>
<evidence type="ECO:0000256" key="1">
    <source>
        <dbReference type="SAM" id="Coils"/>
    </source>
</evidence>
<sequence>MENLATSIRQEPQGEENQSQNLYNHLDLSNSDGGYSILARLGMPTSCVSDTKLTSVPAYFVPGPLGSQVYTNQSEQSTAYTNSQGGQLSYWETGQQTMTSPPLRSDCSHVPISTYHASGPYVNSQWTHDPMDISHNQQMMSYLANLPPPPEYPGPKLSDPPVKNEMCHSYKLIDTTNKAELSRSQPDLSRLPESLTKTPLSNPDLKIHASSRTDITCDVSSKITDIEQSEIVTRATQLVEMLSKENRNLVSQMSEYTRKISKLQKLELEIEKVHGAYESLAKSAQKREKLDMALKQRLDVEIKKLQTENKVLKGKSDQN</sequence>